<name>A0A2U1L0M8_ARTAN</name>
<dbReference type="AlphaFoldDB" id="A0A2U1L0M8"/>
<protein>
    <submittedName>
        <fullName evidence="1">Uncharacterized protein</fullName>
    </submittedName>
</protein>
<reference evidence="1 2" key="1">
    <citation type="journal article" date="2018" name="Mol. Plant">
        <title>The genome of Artemisia annua provides insight into the evolution of Asteraceae family and artemisinin biosynthesis.</title>
        <authorList>
            <person name="Shen Q."/>
            <person name="Zhang L."/>
            <person name="Liao Z."/>
            <person name="Wang S."/>
            <person name="Yan T."/>
            <person name="Shi P."/>
            <person name="Liu M."/>
            <person name="Fu X."/>
            <person name="Pan Q."/>
            <person name="Wang Y."/>
            <person name="Lv Z."/>
            <person name="Lu X."/>
            <person name="Zhang F."/>
            <person name="Jiang W."/>
            <person name="Ma Y."/>
            <person name="Chen M."/>
            <person name="Hao X."/>
            <person name="Li L."/>
            <person name="Tang Y."/>
            <person name="Lv G."/>
            <person name="Zhou Y."/>
            <person name="Sun X."/>
            <person name="Brodelius P.E."/>
            <person name="Rose J.K.C."/>
            <person name="Tang K."/>
        </authorList>
    </citation>
    <scope>NUCLEOTIDE SEQUENCE [LARGE SCALE GENOMIC DNA]</scope>
    <source>
        <strain evidence="2">cv. Huhao1</strain>
        <tissue evidence="1">Leaf</tissue>
    </source>
</reference>
<keyword evidence="2" id="KW-1185">Reference proteome</keyword>
<organism evidence="1 2">
    <name type="scientific">Artemisia annua</name>
    <name type="common">Sweet wormwood</name>
    <dbReference type="NCBI Taxonomy" id="35608"/>
    <lineage>
        <taxon>Eukaryota</taxon>
        <taxon>Viridiplantae</taxon>
        <taxon>Streptophyta</taxon>
        <taxon>Embryophyta</taxon>
        <taxon>Tracheophyta</taxon>
        <taxon>Spermatophyta</taxon>
        <taxon>Magnoliopsida</taxon>
        <taxon>eudicotyledons</taxon>
        <taxon>Gunneridae</taxon>
        <taxon>Pentapetalae</taxon>
        <taxon>asterids</taxon>
        <taxon>campanulids</taxon>
        <taxon>Asterales</taxon>
        <taxon>Asteraceae</taxon>
        <taxon>Asteroideae</taxon>
        <taxon>Anthemideae</taxon>
        <taxon>Artemisiinae</taxon>
        <taxon>Artemisia</taxon>
    </lineage>
</organism>
<evidence type="ECO:0000313" key="1">
    <source>
        <dbReference type="EMBL" id="PWA42534.1"/>
    </source>
</evidence>
<comment type="caution">
    <text evidence="1">The sequence shown here is derived from an EMBL/GenBank/DDBJ whole genome shotgun (WGS) entry which is preliminary data.</text>
</comment>
<evidence type="ECO:0000313" key="2">
    <source>
        <dbReference type="Proteomes" id="UP000245207"/>
    </source>
</evidence>
<gene>
    <name evidence="1" type="ORF">CTI12_AA541750</name>
</gene>
<dbReference type="Proteomes" id="UP000245207">
    <property type="component" value="Unassembled WGS sequence"/>
</dbReference>
<sequence length="75" mass="8903">MFKAGNGEFAQLQINWVSGICIDLASACLDWFIRGRWHWFDTLIYLAFDKLEINVEQADVKLFWCAKSLKRDEMW</sequence>
<dbReference type="EMBL" id="PKPP01012339">
    <property type="protein sequence ID" value="PWA42534.1"/>
    <property type="molecule type" value="Genomic_DNA"/>
</dbReference>
<accession>A0A2U1L0M8</accession>
<proteinExistence type="predicted"/>